<evidence type="ECO:0000256" key="2">
    <source>
        <dbReference type="ARBA" id="ARBA00004825"/>
    </source>
</evidence>
<dbReference type="PANTHER" id="PTHR43691:SF11">
    <property type="entry name" value="FI09636P-RELATED"/>
    <property type="match status" value="1"/>
</dbReference>
<comment type="function">
    <text evidence="10">Catalyzes the reversible phosphorylytic cleavage of uridine to uracil and ribose-1-phosphate.</text>
</comment>
<comment type="similarity">
    <text evidence="3 10">Belongs to the PNP/UDP phosphorylase family.</text>
</comment>
<dbReference type="SUPFAM" id="SSF53167">
    <property type="entry name" value="Purine and uridine phosphorylases"/>
    <property type="match status" value="1"/>
</dbReference>
<feature type="domain" description="Nucleoside phosphorylase" evidence="11">
    <location>
        <begin position="22"/>
        <end position="221"/>
    </location>
</feature>
<reference evidence="12" key="1">
    <citation type="submission" date="2020-10" db="EMBL/GenBank/DDBJ databases">
        <authorList>
            <person name="Gilroy R."/>
        </authorList>
    </citation>
    <scope>NUCLEOTIDE SEQUENCE</scope>
    <source>
        <strain evidence="12">ChiBcec6-7307</strain>
    </source>
</reference>
<dbReference type="AlphaFoldDB" id="A0A9D1NZU4"/>
<keyword evidence="6" id="KW-0963">Cytoplasm</keyword>
<proteinExistence type="inferred from homology"/>
<dbReference type="NCBIfam" id="TIGR01718">
    <property type="entry name" value="Uridine-psphlse"/>
    <property type="match status" value="1"/>
</dbReference>
<dbReference type="PANTHER" id="PTHR43691">
    <property type="entry name" value="URIDINE PHOSPHORYLASE"/>
    <property type="match status" value="1"/>
</dbReference>
<name>A0A9D1NZU4_9FIRM</name>
<comment type="subcellular location">
    <subcellularLocation>
        <location evidence="1">Cytoplasm</location>
    </subcellularLocation>
</comment>
<keyword evidence="7 10" id="KW-0328">Glycosyltransferase</keyword>
<accession>A0A9D1NZU4</accession>
<dbReference type="GO" id="GO:0009164">
    <property type="term" value="P:nucleoside catabolic process"/>
    <property type="evidence" value="ECO:0007669"/>
    <property type="project" value="UniProtKB-ARBA"/>
</dbReference>
<comment type="catalytic activity">
    <reaction evidence="9 10">
        <text>uridine + phosphate = alpha-D-ribose 1-phosphate + uracil</text>
        <dbReference type="Rhea" id="RHEA:24388"/>
        <dbReference type="ChEBI" id="CHEBI:16704"/>
        <dbReference type="ChEBI" id="CHEBI:17568"/>
        <dbReference type="ChEBI" id="CHEBI:43474"/>
        <dbReference type="ChEBI" id="CHEBI:57720"/>
        <dbReference type="EC" id="2.4.2.3"/>
    </reaction>
</comment>
<evidence type="ECO:0000256" key="9">
    <source>
        <dbReference type="ARBA" id="ARBA00048447"/>
    </source>
</evidence>
<evidence type="ECO:0000256" key="6">
    <source>
        <dbReference type="ARBA" id="ARBA00022490"/>
    </source>
</evidence>
<evidence type="ECO:0000256" key="8">
    <source>
        <dbReference type="ARBA" id="ARBA00022679"/>
    </source>
</evidence>
<dbReference type="EC" id="2.4.2.3" evidence="4 10"/>
<comment type="caution">
    <text evidence="12">The sequence shown here is derived from an EMBL/GenBank/DDBJ whole genome shotgun (WGS) entry which is preliminary data.</text>
</comment>
<evidence type="ECO:0000313" key="13">
    <source>
        <dbReference type="Proteomes" id="UP000886889"/>
    </source>
</evidence>
<gene>
    <name evidence="12" type="primary">udp</name>
    <name evidence="12" type="ORF">IAC80_07975</name>
</gene>
<dbReference type="Gene3D" id="3.40.50.1580">
    <property type="entry name" value="Nucleoside phosphorylase domain"/>
    <property type="match status" value="1"/>
</dbReference>
<dbReference type="GO" id="GO:0004850">
    <property type="term" value="F:uridine phosphorylase activity"/>
    <property type="evidence" value="ECO:0007669"/>
    <property type="project" value="UniProtKB-EC"/>
</dbReference>
<protein>
    <recommendedName>
        <fullName evidence="5 10">Uridine phosphorylase</fullName>
        <ecNumber evidence="4 10">2.4.2.3</ecNumber>
    </recommendedName>
</protein>
<evidence type="ECO:0000259" key="11">
    <source>
        <dbReference type="Pfam" id="PF01048"/>
    </source>
</evidence>
<evidence type="ECO:0000256" key="5">
    <source>
        <dbReference type="ARBA" id="ARBA00021980"/>
    </source>
</evidence>
<organism evidence="12 13">
    <name type="scientific">Candidatus Merdiplasma excrementigallinarum</name>
    <dbReference type="NCBI Taxonomy" id="2840864"/>
    <lineage>
        <taxon>Bacteria</taxon>
        <taxon>Bacillati</taxon>
        <taxon>Bacillota</taxon>
        <taxon>Clostridia</taxon>
        <taxon>Lachnospirales</taxon>
        <taxon>Lachnospiraceae</taxon>
        <taxon>Lachnospiraceae incertae sedis</taxon>
        <taxon>Candidatus Merdiplasma</taxon>
    </lineage>
</organism>
<dbReference type="InterPro" id="IPR035994">
    <property type="entry name" value="Nucleoside_phosphorylase_sf"/>
</dbReference>
<dbReference type="Pfam" id="PF01048">
    <property type="entry name" value="PNP_UDP_1"/>
    <property type="match status" value="1"/>
</dbReference>
<evidence type="ECO:0000256" key="10">
    <source>
        <dbReference type="RuleBase" id="RU361131"/>
    </source>
</evidence>
<evidence type="ECO:0000256" key="7">
    <source>
        <dbReference type="ARBA" id="ARBA00022676"/>
    </source>
</evidence>
<evidence type="ECO:0000256" key="3">
    <source>
        <dbReference type="ARBA" id="ARBA00010456"/>
    </source>
</evidence>
<reference evidence="12" key="2">
    <citation type="journal article" date="2021" name="PeerJ">
        <title>Extensive microbial diversity within the chicken gut microbiome revealed by metagenomics and culture.</title>
        <authorList>
            <person name="Gilroy R."/>
            <person name="Ravi A."/>
            <person name="Getino M."/>
            <person name="Pursley I."/>
            <person name="Horton D.L."/>
            <person name="Alikhan N.F."/>
            <person name="Baker D."/>
            <person name="Gharbi K."/>
            <person name="Hall N."/>
            <person name="Watson M."/>
            <person name="Adriaenssens E.M."/>
            <person name="Foster-Nyarko E."/>
            <person name="Jarju S."/>
            <person name="Secka A."/>
            <person name="Antonio M."/>
            <person name="Oren A."/>
            <person name="Chaudhuri R.R."/>
            <person name="La Ragione R."/>
            <person name="Hildebrand F."/>
            <person name="Pallen M.J."/>
        </authorList>
    </citation>
    <scope>NUCLEOTIDE SEQUENCE</scope>
    <source>
        <strain evidence="12">ChiBcec6-7307</strain>
    </source>
</reference>
<sequence>MAVVYAKNEEFHLKIKEGDVGKYVILCGDPGRCEKVAKYFDDARFVNSNREFTIYTGYLNGEMVSVCSTGIGGPSAAIALEELIHCGAHTFIRVGTSGGMALEVMGGDLVIGTGAIRMEGTTREYAPIEYPAVADFHVVQALVEAAAKFPVRSHVGVLQCKDSFYGQHDPETMPVGYELKDKWDAWIKCGALASEMESAALFIVGSIRKVRVGSIMTVFANQTRRAMGLDDPQNYDTEAGIQVTVEAIRILIEKDRQA</sequence>
<dbReference type="InterPro" id="IPR010058">
    <property type="entry name" value="Uridine_phosphorylase"/>
</dbReference>
<dbReference type="PROSITE" id="PS01232">
    <property type="entry name" value="PNP_UDP_1"/>
    <property type="match status" value="1"/>
</dbReference>
<keyword evidence="8 10" id="KW-0808">Transferase</keyword>
<dbReference type="InterPro" id="IPR000845">
    <property type="entry name" value="Nucleoside_phosphorylase_d"/>
</dbReference>
<dbReference type="Proteomes" id="UP000886889">
    <property type="component" value="Unassembled WGS sequence"/>
</dbReference>
<evidence type="ECO:0000313" key="12">
    <source>
        <dbReference type="EMBL" id="HIV23865.1"/>
    </source>
</evidence>
<evidence type="ECO:0000256" key="1">
    <source>
        <dbReference type="ARBA" id="ARBA00004496"/>
    </source>
</evidence>
<comment type="pathway">
    <text evidence="2 10">Pyrimidine metabolism; UMP biosynthesis via salvage pathway; uracil from uridine (phosphorylase route): step 1/1.</text>
</comment>
<dbReference type="GO" id="GO:0005829">
    <property type="term" value="C:cytosol"/>
    <property type="evidence" value="ECO:0007669"/>
    <property type="project" value="TreeGrafter"/>
</dbReference>
<dbReference type="GO" id="GO:0009166">
    <property type="term" value="P:nucleotide catabolic process"/>
    <property type="evidence" value="ECO:0007669"/>
    <property type="project" value="InterPro"/>
</dbReference>
<dbReference type="InterPro" id="IPR018016">
    <property type="entry name" value="Nucleoside_phosphorylase_CS"/>
</dbReference>
<dbReference type="EMBL" id="DVOS01000064">
    <property type="protein sequence ID" value="HIV23865.1"/>
    <property type="molecule type" value="Genomic_DNA"/>
</dbReference>
<dbReference type="CDD" id="cd17767">
    <property type="entry name" value="UP_EcUdp-like"/>
    <property type="match status" value="1"/>
</dbReference>
<evidence type="ECO:0000256" key="4">
    <source>
        <dbReference type="ARBA" id="ARBA00011888"/>
    </source>
</evidence>